<dbReference type="GO" id="GO:0003677">
    <property type="term" value="F:DNA binding"/>
    <property type="evidence" value="ECO:0007669"/>
    <property type="project" value="InterPro"/>
</dbReference>
<dbReference type="AlphaFoldDB" id="A0A450SJ16"/>
<name>A0A450SJ16_9GAMM</name>
<accession>A0A450SJ16</accession>
<evidence type="ECO:0000313" key="3">
    <source>
        <dbReference type="EMBL" id="VFJ54615.1"/>
    </source>
</evidence>
<dbReference type="EMBL" id="CAADFL010000138">
    <property type="protein sequence ID" value="VFK10379.1"/>
    <property type="molecule type" value="Genomic_DNA"/>
</dbReference>
<protein>
    <submittedName>
        <fullName evidence="2">Looped-hinge helix DNA binding domain-containing protein, AbrB family</fullName>
    </submittedName>
</protein>
<dbReference type="Pfam" id="PF04014">
    <property type="entry name" value="MazE_antitoxin"/>
    <property type="match status" value="1"/>
</dbReference>
<dbReference type="EMBL" id="CAADEZ010000114">
    <property type="protein sequence ID" value="VFJ53407.1"/>
    <property type="molecule type" value="Genomic_DNA"/>
</dbReference>
<evidence type="ECO:0000313" key="2">
    <source>
        <dbReference type="EMBL" id="VFJ53407.1"/>
    </source>
</evidence>
<dbReference type="Gene3D" id="2.10.260.10">
    <property type="match status" value="1"/>
</dbReference>
<reference evidence="2" key="1">
    <citation type="submission" date="2019-02" db="EMBL/GenBank/DDBJ databases">
        <authorList>
            <person name="Gruber-Vodicka R. H."/>
            <person name="Seah K. B. B."/>
        </authorList>
    </citation>
    <scope>NUCLEOTIDE SEQUENCE</scope>
    <source>
        <strain evidence="2">BECK_BZ163</strain>
        <strain evidence="4">BECK_BZ164</strain>
        <strain evidence="3">BECK_BZ165</strain>
    </source>
</reference>
<organism evidence="2">
    <name type="scientific">Candidatus Kentrum sp. FM</name>
    <dbReference type="NCBI Taxonomy" id="2126340"/>
    <lineage>
        <taxon>Bacteria</taxon>
        <taxon>Pseudomonadati</taxon>
        <taxon>Pseudomonadota</taxon>
        <taxon>Gammaproteobacteria</taxon>
        <taxon>Candidatus Kentrum</taxon>
    </lineage>
</organism>
<evidence type="ECO:0000259" key="1">
    <source>
        <dbReference type="SMART" id="SM00966"/>
    </source>
</evidence>
<dbReference type="SMART" id="SM00966">
    <property type="entry name" value="SpoVT_AbrB"/>
    <property type="match status" value="1"/>
</dbReference>
<proteinExistence type="predicted"/>
<gene>
    <name evidence="2" type="ORF">BECKFM1743A_GA0114220_1011410</name>
    <name evidence="4" type="ORF">BECKFM1743B_GA0114221_1013810</name>
    <name evidence="3" type="ORF">BECKFM1743C_GA0114222_1014110</name>
</gene>
<dbReference type="SUPFAM" id="SSF89447">
    <property type="entry name" value="AbrB/MazE/MraZ-like"/>
    <property type="match status" value="1"/>
</dbReference>
<dbReference type="InterPro" id="IPR007159">
    <property type="entry name" value="SpoVT-AbrB_dom"/>
</dbReference>
<feature type="domain" description="SpoVT-AbrB" evidence="1">
    <location>
        <begin position="4"/>
        <end position="49"/>
    </location>
</feature>
<dbReference type="EMBL" id="CAADFA010000141">
    <property type="protein sequence ID" value="VFJ54615.1"/>
    <property type="molecule type" value="Genomic_DNA"/>
</dbReference>
<dbReference type="InterPro" id="IPR037914">
    <property type="entry name" value="SpoVT-AbrB_sf"/>
</dbReference>
<sequence>MDITKLSSKGQVIIPKRFRAVHRWEPGQELMVIDIPGGLLLKPKDPFRKTTIAEVASCLGYTGEAKTLDDMEQAIGQGVKERFHDCG</sequence>
<evidence type="ECO:0000313" key="4">
    <source>
        <dbReference type="EMBL" id="VFK10379.1"/>
    </source>
</evidence>
<dbReference type="NCBIfam" id="TIGR01439">
    <property type="entry name" value="lp_hng_hel_AbrB"/>
    <property type="match status" value="1"/>
</dbReference>